<evidence type="ECO:0000313" key="1">
    <source>
        <dbReference type="EMBL" id="NJC21585.1"/>
    </source>
</evidence>
<organism evidence="1 2">
    <name type="scientific">Arthrobacter pigmenti</name>
    <dbReference type="NCBI Taxonomy" id="271432"/>
    <lineage>
        <taxon>Bacteria</taxon>
        <taxon>Bacillati</taxon>
        <taxon>Actinomycetota</taxon>
        <taxon>Actinomycetes</taxon>
        <taxon>Micrococcales</taxon>
        <taxon>Micrococcaceae</taxon>
        <taxon>Arthrobacter</taxon>
    </lineage>
</organism>
<gene>
    <name evidence="1" type="ORF">BJ994_000661</name>
</gene>
<dbReference type="Proteomes" id="UP000547458">
    <property type="component" value="Unassembled WGS sequence"/>
</dbReference>
<protein>
    <submittedName>
        <fullName evidence="1">Uncharacterized protein</fullName>
    </submittedName>
</protein>
<name>A0A846RP84_9MICC</name>
<sequence>MTPPRMSRINPMTVGDSDGFGFAMILQRE</sequence>
<reference evidence="1 2" key="1">
    <citation type="submission" date="2020-03" db="EMBL/GenBank/DDBJ databases">
        <title>Sequencing the genomes of 1000 actinobacteria strains.</title>
        <authorList>
            <person name="Klenk H.-P."/>
        </authorList>
    </citation>
    <scope>NUCLEOTIDE SEQUENCE [LARGE SCALE GENOMIC DNA]</scope>
    <source>
        <strain evidence="1 2">DSM 16403</strain>
    </source>
</reference>
<proteinExistence type="predicted"/>
<dbReference type="EMBL" id="JAATJL010000001">
    <property type="protein sequence ID" value="NJC21585.1"/>
    <property type="molecule type" value="Genomic_DNA"/>
</dbReference>
<accession>A0A846RP84</accession>
<dbReference type="AlphaFoldDB" id="A0A846RP84"/>
<keyword evidence="2" id="KW-1185">Reference proteome</keyword>
<comment type="caution">
    <text evidence="1">The sequence shown here is derived from an EMBL/GenBank/DDBJ whole genome shotgun (WGS) entry which is preliminary data.</text>
</comment>
<evidence type="ECO:0000313" key="2">
    <source>
        <dbReference type="Proteomes" id="UP000547458"/>
    </source>
</evidence>